<accession>A0ABD2VTV8</accession>
<protein>
    <submittedName>
        <fullName evidence="1">Uncharacterized protein</fullName>
    </submittedName>
</protein>
<evidence type="ECO:0000313" key="1">
    <source>
        <dbReference type="EMBL" id="KAL3383957.1"/>
    </source>
</evidence>
<keyword evidence="2" id="KW-1185">Reference proteome</keyword>
<comment type="caution">
    <text evidence="1">The sequence shown here is derived from an EMBL/GenBank/DDBJ whole genome shotgun (WGS) entry which is preliminary data.</text>
</comment>
<name>A0ABD2VTV8_9HYME</name>
<dbReference type="EMBL" id="JBJJXI010000181">
    <property type="protein sequence ID" value="KAL3383957.1"/>
    <property type="molecule type" value="Genomic_DNA"/>
</dbReference>
<sequence length="72" mass="8007">MNASATDIPEISQMHSMVSDQGKPCMVSLFVKNMMSASLFLRMASSVKSVFFMFPLQALRDMSFSSLIHNAK</sequence>
<gene>
    <name evidence="1" type="ORF">TKK_020306</name>
</gene>
<evidence type="ECO:0000313" key="2">
    <source>
        <dbReference type="Proteomes" id="UP001627154"/>
    </source>
</evidence>
<organism evidence="1 2">
    <name type="scientific">Trichogramma kaykai</name>
    <dbReference type="NCBI Taxonomy" id="54128"/>
    <lineage>
        <taxon>Eukaryota</taxon>
        <taxon>Metazoa</taxon>
        <taxon>Ecdysozoa</taxon>
        <taxon>Arthropoda</taxon>
        <taxon>Hexapoda</taxon>
        <taxon>Insecta</taxon>
        <taxon>Pterygota</taxon>
        <taxon>Neoptera</taxon>
        <taxon>Endopterygota</taxon>
        <taxon>Hymenoptera</taxon>
        <taxon>Apocrita</taxon>
        <taxon>Proctotrupomorpha</taxon>
        <taxon>Chalcidoidea</taxon>
        <taxon>Trichogrammatidae</taxon>
        <taxon>Trichogramma</taxon>
    </lineage>
</organism>
<dbReference type="Proteomes" id="UP001627154">
    <property type="component" value="Unassembled WGS sequence"/>
</dbReference>
<reference evidence="1 2" key="1">
    <citation type="journal article" date="2024" name="bioRxiv">
        <title>A reference genome for Trichogramma kaykai: A tiny desert-dwelling parasitoid wasp with competing sex-ratio distorters.</title>
        <authorList>
            <person name="Culotta J."/>
            <person name="Lindsey A.R."/>
        </authorList>
    </citation>
    <scope>NUCLEOTIDE SEQUENCE [LARGE SCALE GENOMIC DNA]</scope>
    <source>
        <strain evidence="1 2">KSX58</strain>
    </source>
</reference>
<dbReference type="AlphaFoldDB" id="A0ABD2VTV8"/>
<proteinExistence type="predicted"/>